<gene>
    <name evidence="6" type="ORF">Ahy_B06g084900</name>
</gene>
<comment type="function">
    <text evidence="3">Plant non-specific lipid-transfer proteins transfer phospholipids as well as galactolipids across membranes. May play a role in wax or cutin deposition in the cell walls of expanding epidermal cells and certain secretory tissues.</text>
</comment>
<reference evidence="6 7" key="1">
    <citation type="submission" date="2019-01" db="EMBL/GenBank/DDBJ databases">
        <title>Sequencing of cultivated peanut Arachis hypogaea provides insights into genome evolution and oil improvement.</title>
        <authorList>
            <person name="Chen X."/>
        </authorList>
    </citation>
    <scope>NUCLEOTIDE SEQUENCE [LARGE SCALE GENOMIC DNA]</scope>
    <source>
        <strain evidence="7">cv. Fuhuasheng</strain>
        <tissue evidence="6">Leaves</tissue>
    </source>
</reference>
<keyword evidence="7" id="KW-1185">Reference proteome</keyword>
<keyword evidence="3" id="KW-0446">Lipid-binding</keyword>
<dbReference type="EMBL" id="SDMP01000016">
    <property type="protein sequence ID" value="RYR05053.1"/>
    <property type="molecule type" value="Genomic_DNA"/>
</dbReference>
<keyword evidence="2" id="KW-1015">Disulfide bond</keyword>
<protein>
    <recommendedName>
        <fullName evidence="3">Non-specific lipid-transfer protein</fullName>
    </recommendedName>
</protein>
<keyword evidence="4" id="KW-0732">Signal</keyword>
<dbReference type="InterPro" id="IPR016140">
    <property type="entry name" value="Bifunc_inhib/LTP/seed_store"/>
</dbReference>
<dbReference type="GO" id="GO:0006869">
    <property type="term" value="P:lipid transport"/>
    <property type="evidence" value="ECO:0007669"/>
    <property type="project" value="InterPro"/>
</dbReference>
<feature type="signal peptide" evidence="4">
    <location>
        <begin position="1"/>
        <end position="32"/>
    </location>
</feature>
<evidence type="ECO:0000259" key="5">
    <source>
        <dbReference type="SMART" id="SM00499"/>
    </source>
</evidence>
<dbReference type="GO" id="GO:0008289">
    <property type="term" value="F:lipid binding"/>
    <property type="evidence" value="ECO:0007669"/>
    <property type="project" value="UniProtKB-KW"/>
</dbReference>
<comment type="caution">
    <text evidence="6">The sequence shown here is derived from an EMBL/GenBank/DDBJ whole genome shotgun (WGS) entry which is preliminary data.</text>
</comment>
<evidence type="ECO:0000313" key="7">
    <source>
        <dbReference type="Proteomes" id="UP000289738"/>
    </source>
</evidence>
<evidence type="ECO:0000256" key="1">
    <source>
        <dbReference type="ARBA" id="ARBA00009748"/>
    </source>
</evidence>
<sequence length="131" mass="13834">MASNNLVVRLVCCAVVCAAALSVTTTVPKAEAAVSCGQLTNELMPCLSYILYGGNTVPQGCCNGVRTVFNTARTTPDRQAVCNCIKSSIVGVPYTNFNIVNAAAVPKKCGVNISYQISPNIDCSRFTYICL</sequence>
<keyword evidence="3" id="KW-0813">Transport</keyword>
<evidence type="ECO:0000256" key="3">
    <source>
        <dbReference type="RuleBase" id="RU000628"/>
    </source>
</evidence>
<evidence type="ECO:0000256" key="2">
    <source>
        <dbReference type="ARBA" id="ARBA00023157"/>
    </source>
</evidence>
<dbReference type="PANTHER" id="PTHR33076">
    <property type="entry name" value="NON-SPECIFIC LIPID-TRANSFER PROTEIN 2-RELATED"/>
    <property type="match status" value="1"/>
</dbReference>
<dbReference type="PRINTS" id="PR00382">
    <property type="entry name" value="LIPIDTRNSFER"/>
</dbReference>
<evidence type="ECO:0000313" key="6">
    <source>
        <dbReference type="EMBL" id="RYR05053.1"/>
    </source>
</evidence>
<dbReference type="Gene3D" id="1.10.110.10">
    <property type="entry name" value="Plant lipid-transfer and hydrophobic proteins"/>
    <property type="match status" value="1"/>
</dbReference>
<name>A0A444YSZ7_ARAHY</name>
<comment type="similarity">
    <text evidence="1 3">Belongs to the plant LTP family.</text>
</comment>
<proteinExistence type="inferred from homology"/>
<dbReference type="SUPFAM" id="SSF47699">
    <property type="entry name" value="Bifunctional inhibitor/lipid-transfer protein/seed storage 2S albumin"/>
    <property type="match status" value="1"/>
</dbReference>
<feature type="domain" description="Bifunctional inhibitor/plant lipid transfer protein/seed storage helical" evidence="5">
    <location>
        <begin position="36"/>
        <end position="123"/>
    </location>
</feature>
<dbReference type="SMART" id="SM00499">
    <property type="entry name" value="AAI"/>
    <property type="match status" value="1"/>
</dbReference>
<dbReference type="Proteomes" id="UP000289738">
    <property type="component" value="Chromosome B06"/>
</dbReference>
<dbReference type="CDD" id="cd01960">
    <property type="entry name" value="nsLTP1"/>
    <property type="match status" value="1"/>
</dbReference>
<dbReference type="STRING" id="3818.A0A444YSZ7"/>
<accession>A0A444YSZ7</accession>
<dbReference type="InterPro" id="IPR036312">
    <property type="entry name" value="Bifun_inhib/LTP/seed_sf"/>
</dbReference>
<evidence type="ECO:0000256" key="4">
    <source>
        <dbReference type="SAM" id="SignalP"/>
    </source>
</evidence>
<dbReference type="InterPro" id="IPR000528">
    <property type="entry name" value="Plant_nsLTP"/>
</dbReference>
<dbReference type="Pfam" id="PF00234">
    <property type="entry name" value="Tryp_alpha_amyl"/>
    <property type="match status" value="1"/>
</dbReference>
<dbReference type="AlphaFoldDB" id="A0A444YSZ7"/>
<feature type="chain" id="PRO_5019107867" description="Non-specific lipid-transfer protein" evidence="4">
    <location>
        <begin position="33"/>
        <end position="131"/>
    </location>
</feature>
<organism evidence="6 7">
    <name type="scientific">Arachis hypogaea</name>
    <name type="common">Peanut</name>
    <dbReference type="NCBI Taxonomy" id="3818"/>
    <lineage>
        <taxon>Eukaryota</taxon>
        <taxon>Viridiplantae</taxon>
        <taxon>Streptophyta</taxon>
        <taxon>Embryophyta</taxon>
        <taxon>Tracheophyta</taxon>
        <taxon>Spermatophyta</taxon>
        <taxon>Magnoliopsida</taxon>
        <taxon>eudicotyledons</taxon>
        <taxon>Gunneridae</taxon>
        <taxon>Pentapetalae</taxon>
        <taxon>rosids</taxon>
        <taxon>fabids</taxon>
        <taxon>Fabales</taxon>
        <taxon>Fabaceae</taxon>
        <taxon>Papilionoideae</taxon>
        <taxon>50 kb inversion clade</taxon>
        <taxon>dalbergioids sensu lato</taxon>
        <taxon>Dalbergieae</taxon>
        <taxon>Pterocarpus clade</taxon>
        <taxon>Arachis</taxon>
    </lineage>
</organism>